<dbReference type="SUPFAM" id="SSF49503">
    <property type="entry name" value="Cupredoxins"/>
    <property type="match status" value="1"/>
</dbReference>
<dbReference type="Proteomes" id="UP001054889">
    <property type="component" value="Unassembled WGS sequence"/>
</dbReference>
<dbReference type="GO" id="GO:0009055">
    <property type="term" value="F:electron transfer activity"/>
    <property type="evidence" value="ECO:0007669"/>
    <property type="project" value="InterPro"/>
</dbReference>
<evidence type="ECO:0000313" key="7">
    <source>
        <dbReference type="Proteomes" id="UP001054889"/>
    </source>
</evidence>
<feature type="chain" id="PRO_5043315953" description="Phytocyanin domain-containing protein" evidence="4">
    <location>
        <begin position="18"/>
        <end position="162"/>
    </location>
</feature>
<dbReference type="InterPro" id="IPR003245">
    <property type="entry name" value="Phytocyanin_dom"/>
</dbReference>
<proteinExistence type="predicted"/>
<comment type="caution">
    <text evidence="6">The sequence shown here is derived from an EMBL/GenBank/DDBJ whole genome shotgun (WGS) entry which is preliminary data.</text>
</comment>
<keyword evidence="2" id="KW-0325">Glycoprotein</keyword>
<dbReference type="InterPro" id="IPR008972">
    <property type="entry name" value="Cupredoxin"/>
</dbReference>
<feature type="domain" description="Phytocyanin" evidence="5">
    <location>
        <begin position="18"/>
        <end position="116"/>
    </location>
</feature>
<evidence type="ECO:0000256" key="4">
    <source>
        <dbReference type="SAM" id="SignalP"/>
    </source>
</evidence>
<keyword evidence="4" id="KW-0732">Signal</keyword>
<feature type="signal peptide" evidence="4">
    <location>
        <begin position="1"/>
        <end position="17"/>
    </location>
</feature>
<evidence type="ECO:0000256" key="2">
    <source>
        <dbReference type="ARBA" id="ARBA00023180"/>
    </source>
</evidence>
<dbReference type="PANTHER" id="PTHR33021:SF152">
    <property type="entry name" value="OS04G0545600 PROTEIN"/>
    <property type="match status" value="1"/>
</dbReference>
<keyword evidence="7" id="KW-1185">Reference proteome</keyword>
<evidence type="ECO:0000256" key="3">
    <source>
        <dbReference type="SAM" id="MobiDB-lite"/>
    </source>
</evidence>
<reference evidence="6" key="1">
    <citation type="journal article" date="2018" name="DNA Res.">
        <title>Multiple hybrid de novo genome assembly of finger millet, an orphan allotetraploid crop.</title>
        <authorList>
            <person name="Hatakeyama M."/>
            <person name="Aluri S."/>
            <person name="Balachadran M.T."/>
            <person name="Sivarajan S.R."/>
            <person name="Patrignani A."/>
            <person name="Gruter S."/>
            <person name="Poveda L."/>
            <person name="Shimizu-Inatsugi R."/>
            <person name="Baeten J."/>
            <person name="Francoijs K.J."/>
            <person name="Nataraja K.N."/>
            <person name="Reddy Y.A.N."/>
            <person name="Phadnis S."/>
            <person name="Ravikumar R.L."/>
            <person name="Schlapbach R."/>
            <person name="Sreeman S.M."/>
            <person name="Shimizu K.K."/>
        </authorList>
    </citation>
    <scope>NUCLEOTIDE SEQUENCE</scope>
</reference>
<dbReference type="InterPro" id="IPR039391">
    <property type="entry name" value="Phytocyanin-like"/>
</dbReference>
<dbReference type="FunFam" id="2.60.40.420:FF:000003">
    <property type="entry name" value="Blue copper"/>
    <property type="match status" value="1"/>
</dbReference>
<sequence length="162" mass="16751">MLMAVLLVAVVLPASTATDYTVGESSGWTIGVDYSAWTEGKTFHIGDTLSFQYNPVHSVMEVSAADHGACSTSNPLGWYTDQSTTIQLTDPGTRFFICGTSGHCGFGMKLAVTVVSDSRRSAPRATSTSTAMSAKPSKPTGNDVATSAADTTAAPGSSSKLT</sequence>
<dbReference type="Gene3D" id="2.60.40.420">
    <property type="entry name" value="Cupredoxins - blue copper proteins"/>
    <property type="match status" value="1"/>
</dbReference>
<feature type="compositionally biased region" description="Low complexity" evidence="3">
    <location>
        <begin position="145"/>
        <end position="162"/>
    </location>
</feature>
<dbReference type="EMBL" id="BQKI01000009">
    <property type="protein sequence ID" value="GJN02168.1"/>
    <property type="molecule type" value="Genomic_DNA"/>
</dbReference>
<reference evidence="6" key="2">
    <citation type="submission" date="2021-12" db="EMBL/GenBank/DDBJ databases">
        <title>Resequencing data analysis of finger millet.</title>
        <authorList>
            <person name="Hatakeyama M."/>
            <person name="Aluri S."/>
            <person name="Balachadran M.T."/>
            <person name="Sivarajan S.R."/>
            <person name="Poveda L."/>
            <person name="Shimizu-Inatsugi R."/>
            <person name="Schlapbach R."/>
            <person name="Sreeman S.M."/>
            <person name="Shimizu K.K."/>
        </authorList>
    </citation>
    <scope>NUCLEOTIDE SEQUENCE</scope>
</reference>
<organism evidence="6 7">
    <name type="scientific">Eleusine coracana subsp. coracana</name>
    <dbReference type="NCBI Taxonomy" id="191504"/>
    <lineage>
        <taxon>Eukaryota</taxon>
        <taxon>Viridiplantae</taxon>
        <taxon>Streptophyta</taxon>
        <taxon>Embryophyta</taxon>
        <taxon>Tracheophyta</taxon>
        <taxon>Spermatophyta</taxon>
        <taxon>Magnoliopsida</taxon>
        <taxon>Liliopsida</taxon>
        <taxon>Poales</taxon>
        <taxon>Poaceae</taxon>
        <taxon>PACMAD clade</taxon>
        <taxon>Chloridoideae</taxon>
        <taxon>Cynodonteae</taxon>
        <taxon>Eleusininae</taxon>
        <taxon>Eleusine</taxon>
    </lineage>
</organism>
<evidence type="ECO:0000256" key="1">
    <source>
        <dbReference type="ARBA" id="ARBA00022723"/>
    </source>
</evidence>
<protein>
    <recommendedName>
        <fullName evidence="5">Phytocyanin domain-containing protein</fullName>
    </recommendedName>
</protein>
<dbReference type="Pfam" id="PF02298">
    <property type="entry name" value="Cu_bind_like"/>
    <property type="match status" value="1"/>
</dbReference>
<name>A0AAV5CWA1_ELECO</name>
<dbReference type="GO" id="GO:0005886">
    <property type="term" value="C:plasma membrane"/>
    <property type="evidence" value="ECO:0007669"/>
    <property type="project" value="TreeGrafter"/>
</dbReference>
<dbReference type="AlphaFoldDB" id="A0AAV5CWA1"/>
<dbReference type="CDD" id="cd04216">
    <property type="entry name" value="Phytocyanin"/>
    <property type="match status" value="1"/>
</dbReference>
<evidence type="ECO:0000313" key="6">
    <source>
        <dbReference type="EMBL" id="GJN02168.1"/>
    </source>
</evidence>
<dbReference type="PANTHER" id="PTHR33021">
    <property type="entry name" value="BLUE COPPER PROTEIN"/>
    <property type="match status" value="1"/>
</dbReference>
<keyword evidence="1" id="KW-0479">Metal-binding</keyword>
<dbReference type="PROSITE" id="PS51485">
    <property type="entry name" value="PHYTOCYANIN"/>
    <property type="match status" value="1"/>
</dbReference>
<feature type="compositionally biased region" description="Low complexity" evidence="3">
    <location>
        <begin position="123"/>
        <end position="138"/>
    </location>
</feature>
<feature type="region of interest" description="Disordered" evidence="3">
    <location>
        <begin position="117"/>
        <end position="162"/>
    </location>
</feature>
<evidence type="ECO:0000259" key="5">
    <source>
        <dbReference type="PROSITE" id="PS51485"/>
    </source>
</evidence>
<dbReference type="GO" id="GO:0046872">
    <property type="term" value="F:metal ion binding"/>
    <property type="evidence" value="ECO:0007669"/>
    <property type="project" value="UniProtKB-KW"/>
</dbReference>
<accession>A0AAV5CWA1</accession>
<gene>
    <name evidence="6" type="primary">ga19492</name>
    <name evidence="6" type="ORF">PR202_ga19492</name>
</gene>